<proteinExistence type="predicted"/>
<dbReference type="Gene3D" id="3.30.70.330">
    <property type="match status" value="1"/>
</dbReference>
<accession>A0A022QYC0</accession>
<dbReference type="PhylomeDB" id="A0A022QYC0"/>
<dbReference type="eggNOG" id="ENOG502RXMQ">
    <property type="taxonomic scope" value="Eukaryota"/>
</dbReference>
<dbReference type="PANTHER" id="PTHR34568:SF5">
    <property type="entry name" value="RNA-BINDING (RRM_RBD_RNP MOTIFS) FAMILY PROTEIN"/>
    <property type="match status" value="1"/>
</dbReference>
<evidence type="ECO:0000256" key="1">
    <source>
        <dbReference type="SAM" id="MobiDB-lite"/>
    </source>
</evidence>
<keyword evidence="4" id="KW-1185">Reference proteome</keyword>
<organism evidence="3 4">
    <name type="scientific">Erythranthe guttata</name>
    <name type="common">Yellow monkey flower</name>
    <name type="synonym">Mimulus guttatus</name>
    <dbReference type="NCBI Taxonomy" id="4155"/>
    <lineage>
        <taxon>Eukaryota</taxon>
        <taxon>Viridiplantae</taxon>
        <taxon>Streptophyta</taxon>
        <taxon>Embryophyta</taxon>
        <taxon>Tracheophyta</taxon>
        <taxon>Spermatophyta</taxon>
        <taxon>Magnoliopsida</taxon>
        <taxon>eudicotyledons</taxon>
        <taxon>Gunneridae</taxon>
        <taxon>Pentapetalae</taxon>
        <taxon>asterids</taxon>
        <taxon>lamiids</taxon>
        <taxon>Lamiales</taxon>
        <taxon>Phrymaceae</taxon>
        <taxon>Erythranthe</taxon>
    </lineage>
</organism>
<reference evidence="3 4" key="1">
    <citation type="journal article" date="2013" name="Proc. Natl. Acad. Sci. U.S.A.">
        <title>Fine-scale variation in meiotic recombination in Mimulus inferred from population shotgun sequencing.</title>
        <authorList>
            <person name="Hellsten U."/>
            <person name="Wright K.M."/>
            <person name="Jenkins J."/>
            <person name="Shu S."/>
            <person name="Yuan Y."/>
            <person name="Wessler S.R."/>
            <person name="Schmutz J."/>
            <person name="Willis J.H."/>
            <person name="Rokhsar D.S."/>
        </authorList>
    </citation>
    <scope>NUCLEOTIDE SEQUENCE [LARGE SCALE GENOMIC DNA]</scope>
    <source>
        <strain evidence="4">cv. DUN x IM62</strain>
    </source>
</reference>
<dbReference type="Proteomes" id="UP000030748">
    <property type="component" value="Unassembled WGS sequence"/>
</dbReference>
<dbReference type="PANTHER" id="PTHR34568">
    <property type="entry name" value="RRM DOMAIN-CONTAINING PROTEIN"/>
    <property type="match status" value="1"/>
</dbReference>
<dbReference type="AlphaFoldDB" id="A0A022QYC0"/>
<feature type="domain" description="RRM" evidence="2">
    <location>
        <begin position="296"/>
        <end position="366"/>
    </location>
</feature>
<feature type="region of interest" description="Disordered" evidence="1">
    <location>
        <begin position="132"/>
        <end position="165"/>
    </location>
</feature>
<name>A0A022QYC0_ERYGU</name>
<evidence type="ECO:0000313" key="4">
    <source>
        <dbReference type="Proteomes" id="UP000030748"/>
    </source>
</evidence>
<gene>
    <name evidence="3" type="ORF">MIMGU_mgv1a003227mg</name>
</gene>
<protein>
    <recommendedName>
        <fullName evidence="2">RRM domain-containing protein</fullName>
    </recommendedName>
</protein>
<sequence length="598" mass="66446">MSLFHLLKPKSSLQISRLGFSIARTRCCFALPNVDNDNPPQLDTESIEQETSIVAAEPFAQEHSEKKQDLVSKSAFIRNELAANGGSNKPKTLTDLFRNVPTGTMTENKEPKPEETISDIVLSYAKYMDTQSGYSSLSDGPLESEPDSQDGDSKEFPHNKRKNNLQECENVRYEGGESSTPSNSIQKVFDLKDCPTKSANGQSTGEVEYNKPRSFAFTHQPMTQNSNEQPSTEDADKRSVISGLIDFMRLAEDPEPSSSSSKVSVVVKENSSEANLQRPGPTKKTHFDGQKSKENKVLIRFLRSNATDAHIFQCFESCGEISKVEIPYAEASLFKSGYIYFKTREGFNKALKKTSLLVAGGIVTVESASSTRKRNVKTPIPSLIGDHNTPAALVKNPTRTIKIESLSREISSNHIEEALSFCETNISGYFLGSSDSVAYVEFESEIGKERALAKQWINVLGRRLVMLRVDSPRTTVVRIIGRNQSKMKNILAECRLLGKVGASFSRTPGVLDVHFELDEWPNMLKIINRLNGMEIDGARVQAESAPVFPPDVLLALWQEPNERKHLKTTMQVLLHKLAGRSLDTCRLAVLENVFMDAI</sequence>
<dbReference type="SMART" id="SM00360">
    <property type="entry name" value="RRM"/>
    <property type="match status" value="1"/>
</dbReference>
<dbReference type="Pfam" id="PF00076">
    <property type="entry name" value="RRM_1"/>
    <property type="match status" value="1"/>
</dbReference>
<evidence type="ECO:0000313" key="3">
    <source>
        <dbReference type="EMBL" id="EYU32569.1"/>
    </source>
</evidence>
<feature type="region of interest" description="Disordered" evidence="1">
    <location>
        <begin position="269"/>
        <end position="291"/>
    </location>
</feature>
<dbReference type="GO" id="GO:0003723">
    <property type="term" value="F:RNA binding"/>
    <property type="evidence" value="ECO:0007669"/>
    <property type="project" value="InterPro"/>
</dbReference>
<dbReference type="InterPro" id="IPR035979">
    <property type="entry name" value="RBD_domain_sf"/>
</dbReference>
<dbReference type="SUPFAM" id="SSF54928">
    <property type="entry name" value="RNA-binding domain, RBD"/>
    <property type="match status" value="1"/>
</dbReference>
<evidence type="ECO:0000259" key="2">
    <source>
        <dbReference type="SMART" id="SM00360"/>
    </source>
</evidence>
<dbReference type="InterPro" id="IPR012677">
    <property type="entry name" value="Nucleotide-bd_a/b_plait_sf"/>
</dbReference>
<dbReference type="InterPro" id="IPR058942">
    <property type="entry name" value="AT3G52170-like"/>
</dbReference>
<dbReference type="KEGG" id="egt:105963057"/>
<dbReference type="OrthoDB" id="1938644at2759"/>
<dbReference type="InterPro" id="IPR000504">
    <property type="entry name" value="RRM_dom"/>
</dbReference>
<dbReference type="EMBL" id="KI630827">
    <property type="protein sequence ID" value="EYU32569.1"/>
    <property type="molecule type" value="Genomic_DNA"/>
</dbReference>